<accession>A0A1T4RW65</accession>
<protein>
    <submittedName>
        <fullName evidence="2">Helix-turn-helix</fullName>
    </submittedName>
</protein>
<dbReference type="SUPFAM" id="SSF47413">
    <property type="entry name" value="lambda repressor-like DNA-binding domains"/>
    <property type="match status" value="1"/>
</dbReference>
<dbReference type="SUPFAM" id="SSF51306">
    <property type="entry name" value="LexA/Signal peptidase"/>
    <property type="match status" value="1"/>
</dbReference>
<dbReference type="InterPro" id="IPR036286">
    <property type="entry name" value="LexA/Signal_pep-like_sf"/>
</dbReference>
<dbReference type="Gene3D" id="2.10.109.10">
    <property type="entry name" value="Umud Fragment, subunit A"/>
    <property type="match status" value="1"/>
</dbReference>
<proteinExistence type="predicted"/>
<evidence type="ECO:0000259" key="1">
    <source>
        <dbReference type="PROSITE" id="PS50943"/>
    </source>
</evidence>
<dbReference type="SMART" id="SM00530">
    <property type="entry name" value="HTH_XRE"/>
    <property type="match status" value="1"/>
</dbReference>
<reference evidence="2 3" key="1">
    <citation type="submission" date="2017-02" db="EMBL/GenBank/DDBJ databases">
        <authorList>
            <person name="Peterson S.W."/>
        </authorList>
    </citation>
    <scope>NUCLEOTIDE SEQUENCE [LARGE SCALE GENOMIC DNA]</scope>
    <source>
        <strain evidence="2 3">USBA 369</strain>
    </source>
</reference>
<evidence type="ECO:0000313" key="3">
    <source>
        <dbReference type="Proteomes" id="UP000190135"/>
    </source>
</evidence>
<dbReference type="CDD" id="cd06529">
    <property type="entry name" value="S24_LexA-like"/>
    <property type="match status" value="1"/>
</dbReference>
<dbReference type="InterPro" id="IPR015927">
    <property type="entry name" value="Peptidase_S24_S26A/B/C"/>
</dbReference>
<dbReference type="Gene3D" id="1.10.260.40">
    <property type="entry name" value="lambda repressor-like DNA-binding domains"/>
    <property type="match status" value="1"/>
</dbReference>
<dbReference type="InterPro" id="IPR010982">
    <property type="entry name" value="Lambda_DNA-bd_dom_sf"/>
</dbReference>
<dbReference type="STRING" id="1365950.SAMN05428963_10824"/>
<dbReference type="InterPro" id="IPR039418">
    <property type="entry name" value="LexA-like"/>
</dbReference>
<dbReference type="CDD" id="cd00093">
    <property type="entry name" value="HTH_XRE"/>
    <property type="match status" value="1"/>
</dbReference>
<dbReference type="Pfam" id="PF00717">
    <property type="entry name" value="Peptidase_S24"/>
    <property type="match status" value="1"/>
</dbReference>
<dbReference type="InterPro" id="IPR001387">
    <property type="entry name" value="Cro/C1-type_HTH"/>
</dbReference>
<dbReference type="Pfam" id="PF01381">
    <property type="entry name" value="HTH_3"/>
    <property type="match status" value="1"/>
</dbReference>
<dbReference type="RefSeq" id="WP_078708766.1">
    <property type="nucleotide sequence ID" value="NZ_FUXL01000008.1"/>
</dbReference>
<dbReference type="Proteomes" id="UP000190135">
    <property type="component" value="Unassembled WGS sequence"/>
</dbReference>
<feature type="domain" description="HTH cro/C1-type" evidence="1">
    <location>
        <begin position="9"/>
        <end position="62"/>
    </location>
</feature>
<dbReference type="AlphaFoldDB" id="A0A1T4RW65"/>
<name>A0A1T4RW65_9HYPH</name>
<keyword evidence="3" id="KW-1185">Reference proteome</keyword>
<dbReference type="GO" id="GO:0003677">
    <property type="term" value="F:DNA binding"/>
    <property type="evidence" value="ECO:0007669"/>
    <property type="project" value="InterPro"/>
</dbReference>
<dbReference type="PROSITE" id="PS50943">
    <property type="entry name" value="HTH_CROC1"/>
    <property type="match status" value="1"/>
</dbReference>
<organism evidence="2 3">
    <name type="scientific">Consotaella salsifontis</name>
    <dbReference type="NCBI Taxonomy" id="1365950"/>
    <lineage>
        <taxon>Bacteria</taxon>
        <taxon>Pseudomonadati</taxon>
        <taxon>Pseudomonadota</taxon>
        <taxon>Alphaproteobacteria</taxon>
        <taxon>Hyphomicrobiales</taxon>
        <taxon>Aurantimonadaceae</taxon>
        <taxon>Consotaella</taxon>
    </lineage>
</organism>
<evidence type="ECO:0000313" key="2">
    <source>
        <dbReference type="EMBL" id="SKA20220.1"/>
    </source>
</evidence>
<gene>
    <name evidence="2" type="ORF">SAMN05428963_10824</name>
</gene>
<sequence>MTTRLAAMLRDRMNEMGLSQTELAARIGSAQQAISALLNGDVAAPRKWRDIARILQIPEEQMRALMIEAARDTDKNTRIPKSLKSREFLQVVPTPPLGGNVVPYRDDRRDLAKAEKSRNMARRLKTTPLTEWGRVQLPVLGQAVAGSDGRYIFNGDIVDWVPMPPQLDGVKGAYGVYVDGESMTPRYMPGELVHVHPNRPPRRGDDVVVQVACDDMEHGGAPWGFIKRFEGFSGSKLVLFQYNPAMTLEFDRDDVVSVHTIVGRM</sequence>
<dbReference type="EMBL" id="FUXL01000008">
    <property type="protein sequence ID" value="SKA20220.1"/>
    <property type="molecule type" value="Genomic_DNA"/>
</dbReference>